<comment type="caution">
    <text evidence="1">The sequence shown here is derived from an EMBL/GenBank/DDBJ whole genome shotgun (WGS) entry which is preliminary data.</text>
</comment>
<dbReference type="AlphaFoldDB" id="A0A1Z5HQ18"/>
<protein>
    <submittedName>
        <fullName evidence="1">Uncharacterized protein</fullName>
    </submittedName>
</protein>
<evidence type="ECO:0000313" key="1">
    <source>
        <dbReference type="EMBL" id="GAW91411.1"/>
    </source>
</evidence>
<evidence type="ECO:0000313" key="2">
    <source>
        <dbReference type="Proteomes" id="UP000197032"/>
    </source>
</evidence>
<sequence>MYIEKKFLRSYLFKKLQEGDKAKRVGSYQPLLPWEEFLNYTARCTFPERRQRVHTVIFRGDPSTIARTLCTLGAQVRLVLILE</sequence>
<accession>A0A1Z5HQ18</accession>
<gene>
    <name evidence="1" type="ORF">KKC1_05730</name>
</gene>
<reference evidence="2" key="1">
    <citation type="journal article" date="2017" name="Appl. Environ. Microbiol.">
        <title>Genomic analysis of Calderihabitans maritimus KKC1, a thermophilic hydrogenogenic carboxydotrophic bacterium isolated from marine sediment.</title>
        <authorList>
            <person name="Omae K."/>
            <person name="Yoneda Y."/>
            <person name="Fukuyama Y."/>
            <person name="Yoshida T."/>
            <person name="Sako Y."/>
        </authorList>
    </citation>
    <scope>NUCLEOTIDE SEQUENCE [LARGE SCALE GENOMIC DNA]</scope>
    <source>
        <strain evidence="2">KKC1</strain>
    </source>
</reference>
<organism evidence="1 2">
    <name type="scientific">Calderihabitans maritimus</name>
    <dbReference type="NCBI Taxonomy" id="1246530"/>
    <lineage>
        <taxon>Bacteria</taxon>
        <taxon>Bacillati</taxon>
        <taxon>Bacillota</taxon>
        <taxon>Clostridia</taxon>
        <taxon>Neomoorellales</taxon>
        <taxon>Calderihabitantaceae</taxon>
        <taxon>Calderihabitans</taxon>
    </lineage>
</organism>
<proteinExistence type="predicted"/>
<name>A0A1Z5HQ18_9FIRM</name>
<dbReference type="Proteomes" id="UP000197032">
    <property type="component" value="Unassembled WGS sequence"/>
</dbReference>
<dbReference type="EMBL" id="BDGJ01000017">
    <property type="protein sequence ID" value="GAW91411.1"/>
    <property type="molecule type" value="Genomic_DNA"/>
</dbReference>
<keyword evidence="2" id="KW-1185">Reference proteome</keyword>